<geneLocation type="chloroplast" evidence="14"/>
<proteinExistence type="inferred from homology"/>
<evidence type="ECO:0000256" key="6">
    <source>
        <dbReference type="ARBA" id="ARBA00022989"/>
    </source>
</evidence>
<evidence type="ECO:0000256" key="1">
    <source>
        <dbReference type="ARBA" id="ARBA00004167"/>
    </source>
</evidence>
<evidence type="ECO:0000256" key="13">
    <source>
        <dbReference type="SAM" id="Coils"/>
    </source>
</evidence>
<evidence type="ECO:0000256" key="3">
    <source>
        <dbReference type="ARBA" id="ARBA00022547"/>
    </source>
</evidence>
<evidence type="ECO:0000256" key="10">
    <source>
        <dbReference type="ARBA" id="ARBA00025198"/>
    </source>
</evidence>
<dbReference type="Pfam" id="PF00430">
    <property type="entry name" value="ATP-synt_B"/>
    <property type="match status" value="1"/>
</dbReference>
<keyword evidence="7 11" id="KW-0406">Ion transport</keyword>
<dbReference type="RefSeq" id="YP_009532750.1">
    <property type="nucleotide sequence ID" value="NC_039766.1"/>
</dbReference>
<keyword evidence="8 11" id="KW-0472">Membrane</keyword>
<evidence type="ECO:0000313" key="14">
    <source>
        <dbReference type="EMBL" id="AYC65292.1"/>
    </source>
</evidence>
<accession>A0A386B0R5</accession>
<comment type="miscellaneous">
    <text evidence="11">In plastids the F-type ATPase is also known as CF(1)CF(0).</text>
</comment>
<evidence type="ECO:0000256" key="2">
    <source>
        <dbReference type="ARBA" id="ARBA00022448"/>
    </source>
</evidence>
<keyword evidence="4 11" id="KW-0812">Transmembrane</keyword>
<dbReference type="GO" id="GO:0045259">
    <property type="term" value="C:proton-transporting ATP synthase complex"/>
    <property type="evidence" value="ECO:0007669"/>
    <property type="project" value="UniProtKB-KW"/>
</dbReference>
<evidence type="ECO:0000256" key="11">
    <source>
        <dbReference type="HAMAP-Rule" id="MF_01398"/>
    </source>
</evidence>
<protein>
    <recommendedName>
        <fullName evidence="11">ATP synthase subunit b, chloroplastic</fullName>
    </recommendedName>
    <alternativeName>
        <fullName evidence="11">ATP synthase F(0) sector subunit b</fullName>
    </alternativeName>
    <alternativeName>
        <fullName evidence="11">ATPase subunit I</fullName>
    </alternativeName>
</protein>
<dbReference type="PANTHER" id="PTHR34264:SF3">
    <property type="entry name" value="ATP SYNTHASE SUBUNIT B, CHLOROPLASTIC"/>
    <property type="match status" value="1"/>
</dbReference>
<name>A0A386B0R5_9CHLO</name>
<sequence>MGFNTNLLDTNIINLAIFIIILVIVVGDALKSILQTRQTTILSNIREAEQRAKEAKEELSLAQKKFFNARQKASKIRENNVESVKDVFEQYELQTVKDIDKLHVLKHEAILAQQRKSKKEVIQKVIKSVFKIVYAKLEAQKNNPEFQRKVTNHYIKLFRNYNE</sequence>
<evidence type="ECO:0000256" key="9">
    <source>
        <dbReference type="ARBA" id="ARBA00023310"/>
    </source>
</evidence>
<dbReference type="EMBL" id="MH591108">
    <property type="protein sequence ID" value="AYC65292.1"/>
    <property type="molecule type" value="Genomic_DNA"/>
</dbReference>
<evidence type="ECO:0000256" key="8">
    <source>
        <dbReference type="ARBA" id="ARBA00023136"/>
    </source>
</evidence>
<comment type="similarity">
    <text evidence="11 12">Belongs to the ATPase B chain family.</text>
</comment>
<keyword evidence="14" id="KW-0934">Plastid</keyword>
<dbReference type="InterPro" id="IPR002146">
    <property type="entry name" value="ATP_synth_b/b'su_bac/chlpt"/>
</dbReference>
<dbReference type="GeneID" id="38334274"/>
<dbReference type="AlphaFoldDB" id="A0A386B0R5"/>
<reference evidence="14" key="1">
    <citation type="submission" date="2018-07" db="EMBL/GenBank/DDBJ databases">
        <authorList>
            <person name="Quirk P.G."/>
            <person name="Krulwich T.A."/>
        </authorList>
    </citation>
    <scope>NUCLEOTIDE SEQUENCE</scope>
</reference>
<evidence type="ECO:0000256" key="5">
    <source>
        <dbReference type="ARBA" id="ARBA00022781"/>
    </source>
</evidence>
<feature type="coiled-coil region" evidence="13">
    <location>
        <begin position="38"/>
        <end position="72"/>
    </location>
</feature>
<dbReference type="PANTHER" id="PTHR34264">
    <property type="entry name" value="ATP SYNTHASE SUBUNIT B, CHLOROPLASTIC"/>
    <property type="match status" value="1"/>
</dbReference>
<comment type="function">
    <text evidence="11">Component of the F(0) channel, it forms part of the peripheral stalk, linking F(1) to F(0).</text>
</comment>
<comment type="subcellular location">
    <subcellularLocation>
        <location evidence="1">Membrane</location>
        <topology evidence="1">Single-pass membrane protein</topology>
    </subcellularLocation>
    <subcellularLocation>
        <location evidence="11">Plastid</location>
        <location evidence="11">Chloroplast thylakoid membrane</location>
        <topology evidence="11">Single-pass membrane protein</topology>
    </subcellularLocation>
</comment>
<dbReference type="HAMAP" id="MF_01398">
    <property type="entry name" value="ATP_synth_b_bprime"/>
    <property type="match status" value="1"/>
</dbReference>
<keyword evidence="11" id="KW-0793">Thylakoid</keyword>
<keyword evidence="5 11" id="KW-0375">Hydrogen ion transport</keyword>
<dbReference type="GO" id="GO:0046933">
    <property type="term" value="F:proton-transporting ATP synthase activity, rotational mechanism"/>
    <property type="evidence" value="ECO:0007669"/>
    <property type="project" value="UniProtKB-UniRule"/>
</dbReference>
<dbReference type="GO" id="GO:0009535">
    <property type="term" value="C:chloroplast thylakoid membrane"/>
    <property type="evidence" value="ECO:0007669"/>
    <property type="project" value="UniProtKB-SubCell"/>
</dbReference>
<keyword evidence="9 11" id="KW-0066">ATP synthesis</keyword>
<keyword evidence="14" id="KW-0150">Chloroplast</keyword>
<evidence type="ECO:0000256" key="4">
    <source>
        <dbReference type="ARBA" id="ARBA00022692"/>
    </source>
</evidence>
<gene>
    <name evidence="11 14" type="primary">atpF</name>
</gene>
<keyword evidence="6 11" id="KW-1133">Transmembrane helix</keyword>
<comment type="function">
    <text evidence="10 11">F(1)F(0) ATP synthase produces ATP from ADP in the presence of a proton or sodium gradient. F-type ATPases consist of two structural domains, F(1) containing the extramembraneous catalytic core and F(0) containing the membrane proton channel, linked together by a central stalk and a peripheral stalk. During catalysis, ATP synthesis in the catalytic domain of F(1) is coupled via a rotary mechanism of the central stalk subunits to proton translocation.</text>
</comment>
<keyword evidence="13" id="KW-0175">Coiled coil</keyword>
<keyword evidence="3 11" id="KW-0138">CF(0)</keyword>
<keyword evidence="2 11" id="KW-0813">Transport</keyword>
<evidence type="ECO:0000256" key="7">
    <source>
        <dbReference type="ARBA" id="ARBA00023065"/>
    </source>
</evidence>
<evidence type="ECO:0000256" key="12">
    <source>
        <dbReference type="RuleBase" id="RU003848"/>
    </source>
</evidence>
<feature type="transmembrane region" description="Helical" evidence="11">
    <location>
        <begin position="12"/>
        <end position="30"/>
    </location>
</feature>
<comment type="subunit">
    <text evidence="11">F-type ATPases have 2 components, F(1) - the catalytic core - and F(0) - the membrane proton channel. F(1) has five subunits: alpha(3), beta(3), gamma(1), delta(1), epsilon(1). F(0) has four main subunits: a(1), b(1), b'(1) and c(10-14). The alpha and beta chains form an alternating ring which encloses part of the gamma chain. F(1) is attached to F(0) by a central stalk formed by the gamma and epsilon chains, while a peripheral stalk is formed by the delta, b and b' chains.</text>
</comment>
<reference evidence="14" key="2">
    <citation type="journal article" date="2019" name="Mol. Phylogenet. Evol.">
        <title>Reassessment of the classification of bryopsidales (chlorophyta) based on chloroplast phylogenomic analyses.</title>
        <authorList>
            <person name="Cremen M.C."/>
            <person name="Leliaert F."/>
            <person name="West J."/>
            <person name="Lam D.W."/>
            <person name="Shimada S."/>
            <person name="Lopez-Bautista J.M."/>
            <person name="Verbruggen H."/>
        </authorList>
    </citation>
    <scope>NUCLEOTIDE SEQUENCE</scope>
</reference>
<organism evidence="14">
    <name type="scientific">Pedobesia claviformis</name>
    <dbReference type="NCBI Taxonomy" id="2364088"/>
    <lineage>
        <taxon>Eukaryota</taxon>
        <taxon>Viridiplantae</taxon>
        <taxon>Chlorophyta</taxon>
        <taxon>core chlorophytes</taxon>
        <taxon>Ulvophyceae</taxon>
        <taxon>TCBD clade</taxon>
        <taxon>Bryopsidales</taxon>
        <taxon>Bryopsidineae</taxon>
        <taxon>Derbesiaceae</taxon>
        <taxon>Pedobesia</taxon>
    </lineage>
</organism>